<evidence type="ECO:0000256" key="1">
    <source>
        <dbReference type="SAM" id="MobiDB-lite"/>
    </source>
</evidence>
<organism evidence="2 3">
    <name type="scientific">Colocasia esculenta</name>
    <name type="common">Wild taro</name>
    <name type="synonym">Arum esculentum</name>
    <dbReference type="NCBI Taxonomy" id="4460"/>
    <lineage>
        <taxon>Eukaryota</taxon>
        <taxon>Viridiplantae</taxon>
        <taxon>Streptophyta</taxon>
        <taxon>Embryophyta</taxon>
        <taxon>Tracheophyta</taxon>
        <taxon>Spermatophyta</taxon>
        <taxon>Magnoliopsida</taxon>
        <taxon>Liliopsida</taxon>
        <taxon>Araceae</taxon>
        <taxon>Aroideae</taxon>
        <taxon>Colocasieae</taxon>
        <taxon>Colocasia</taxon>
    </lineage>
</organism>
<comment type="caution">
    <text evidence="2">The sequence shown here is derived from an EMBL/GenBank/DDBJ whole genome shotgun (WGS) entry which is preliminary data.</text>
</comment>
<evidence type="ECO:0000313" key="3">
    <source>
        <dbReference type="Proteomes" id="UP000652761"/>
    </source>
</evidence>
<keyword evidence="3" id="KW-1185">Reference proteome</keyword>
<reference evidence="2" key="1">
    <citation type="submission" date="2017-07" db="EMBL/GenBank/DDBJ databases">
        <title>Taro Niue Genome Assembly and Annotation.</title>
        <authorList>
            <person name="Atibalentja N."/>
            <person name="Keating K."/>
            <person name="Fields C.J."/>
        </authorList>
    </citation>
    <scope>NUCLEOTIDE SEQUENCE</scope>
    <source>
        <strain evidence="2">Niue_2</strain>
        <tissue evidence="2">Leaf</tissue>
    </source>
</reference>
<feature type="region of interest" description="Disordered" evidence="1">
    <location>
        <begin position="31"/>
        <end position="60"/>
    </location>
</feature>
<evidence type="ECO:0000313" key="2">
    <source>
        <dbReference type="EMBL" id="MQM15771.1"/>
    </source>
</evidence>
<dbReference type="AlphaFoldDB" id="A0A843X8X8"/>
<protein>
    <submittedName>
        <fullName evidence="2">Uncharacterized protein</fullName>
    </submittedName>
</protein>
<dbReference type="Proteomes" id="UP000652761">
    <property type="component" value="Unassembled WGS sequence"/>
</dbReference>
<proteinExistence type="predicted"/>
<gene>
    <name evidence="2" type="ORF">Taro_048722</name>
</gene>
<accession>A0A843X8X8</accession>
<name>A0A843X8X8_COLES</name>
<sequence length="60" mass="6602">MMSAVYLMLAEIDVAVNLLCPSRLEFSMAPRRHPREGVAEQATLQEVGDAPPPQQTQPLP</sequence>
<dbReference type="EMBL" id="NMUH01006680">
    <property type="protein sequence ID" value="MQM15771.1"/>
    <property type="molecule type" value="Genomic_DNA"/>
</dbReference>
<feature type="compositionally biased region" description="Pro residues" evidence="1">
    <location>
        <begin position="50"/>
        <end position="60"/>
    </location>
</feature>